<dbReference type="GO" id="GO:0007018">
    <property type="term" value="P:microtubule-based movement"/>
    <property type="evidence" value="ECO:0007669"/>
    <property type="project" value="InterPro"/>
</dbReference>
<evidence type="ECO:0000313" key="5">
    <source>
        <dbReference type="Proteomes" id="UP000332933"/>
    </source>
</evidence>
<dbReference type="GO" id="GO:0008017">
    <property type="term" value="F:microtubule binding"/>
    <property type="evidence" value="ECO:0007669"/>
    <property type="project" value="InterPro"/>
</dbReference>
<keyword evidence="5" id="KW-1185">Reference proteome</keyword>
<evidence type="ECO:0000256" key="1">
    <source>
        <dbReference type="SAM" id="MobiDB-lite"/>
    </source>
</evidence>
<dbReference type="Gene3D" id="3.40.850.10">
    <property type="entry name" value="Kinesin motor domain"/>
    <property type="match status" value="1"/>
</dbReference>
<dbReference type="AlphaFoldDB" id="A0A485LN64"/>
<protein>
    <submittedName>
        <fullName evidence="4">Aste57867_23006 protein</fullName>
    </submittedName>
</protein>
<dbReference type="InterPro" id="IPR036961">
    <property type="entry name" value="Kinesin_motor_dom_sf"/>
</dbReference>
<evidence type="ECO:0000259" key="2">
    <source>
        <dbReference type="SMART" id="SM00129"/>
    </source>
</evidence>
<dbReference type="SMART" id="SM00129">
    <property type="entry name" value="KISc"/>
    <property type="match status" value="1"/>
</dbReference>
<dbReference type="EMBL" id="VJMH01007223">
    <property type="protein sequence ID" value="KAF0684977.1"/>
    <property type="molecule type" value="Genomic_DNA"/>
</dbReference>
<sequence length="1046" mass="115473">MEPITVVGRIHTPPRGDEDVAHHNGLSVSIKDDGASVTWIHHAEEKTFELDQILDTSAEATFVGDAMVAAARDGINTAVLAMGQRGSGKTSTLFGSTHEPSSSLGLVSYVGLRLCEPGHGITSLSLALVEIYGDVATDVLKGKTYKFRPQSHPLVGAYGYDVTRLAIPDASTFHQVLRLAIRAMAVDCISQNKTHFKSTRVLTLFVESAGGNNHAWSRVDFVDMAASGTSRTVLGPNDLGYRLEQGHLNFVHCVKLLADEIPSDDVPFALSALTTMLAHMMGGRCRTFLVAHVVQSVLNNEENLATLRLAMLLRSICTRAEPNAYGVAYIVDQLNDELVDLHTHLESVKLQLAREEKSIHHASLELDHQNTRQAIRSLESIHHDLQKTSLELHDDWLKFKRRVDNMEVHFGGKVLADDGTIYLHLVRLHDDPLFSGLIKYHIAASDSKVGRAVASTTDAPDIALFGAGCTPHCCELQVPEPGGPIVVAPLEGTTLVNGHLLVASHELQHGDTLTIGRRNVFRIVDPDQPSTPHAFNRHAVVRSYKAHATTAAFLTHDDAQHRCHRALHAILERVASIRTMYNLALIDDAADDATDLGDVHLQKGTCPAARDMTTRVRAETIRGLATAAIAEMNVLETRIGQGYTMELLDEIEEMTAMATELARGVRVHAVPMITHAVTTSDDEPVDRMQLTTDIWVLLESTASSRDRVILRDHDFHIRLALLRSQFQQFVAPADPSDASAWAVVDDGDPLQLDAAEELIGRATVVLGNLAYYFGVDEVLPIVSETGHVVGHLVVEIQPYLAEKTFDMATRREVVTYVHHVNKDVDKEETLAEAIGLNVTVEYHVRIRGARGLPPTLSSNVFAEYVFFDETQPRATDPTTCKSRHPVIEQEFTHQVHITEEFCQYVATGALEFQVYGYRGDHVVAGPKKKKDEMYWMEMEAKAMKSMVKTLRDKVNQLERQAKLQQKASRDGDDDDQANDDEKLKDNELPPEPADAKDEDDDVDKKEAKDEVATTTAKRRRFGLEMKLIGTMSSGLKDIRSGVCCVQ</sequence>
<dbReference type="CDD" id="cd14686">
    <property type="entry name" value="bZIP"/>
    <property type="match status" value="1"/>
</dbReference>
<dbReference type="Pfam" id="PF00225">
    <property type="entry name" value="Kinesin"/>
    <property type="match status" value="1"/>
</dbReference>
<dbReference type="Gene3D" id="2.60.200.20">
    <property type="match status" value="1"/>
</dbReference>
<dbReference type="GO" id="GO:0005524">
    <property type="term" value="F:ATP binding"/>
    <property type="evidence" value="ECO:0007669"/>
    <property type="project" value="InterPro"/>
</dbReference>
<feature type="compositionally biased region" description="Basic and acidic residues" evidence="1">
    <location>
        <begin position="1002"/>
        <end position="1011"/>
    </location>
</feature>
<organism evidence="4 5">
    <name type="scientific">Aphanomyces stellatus</name>
    <dbReference type="NCBI Taxonomy" id="120398"/>
    <lineage>
        <taxon>Eukaryota</taxon>
        <taxon>Sar</taxon>
        <taxon>Stramenopiles</taxon>
        <taxon>Oomycota</taxon>
        <taxon>Saprolegniomycetes</taxon>
        <taxon>Saprolegniales</taxon>
        <taxon>Verrucalvaceae</taxon>
        <taxon>Aphanomyces</taxon>
    </lineage>
</organism>
<proteinExistence type="predicted"/>
<name>A0A485LN64_9STRA</name>
<reference evidence="4 5" key="1">
    <citation type="submission" date="2019-03" db="EMBL/GenBank/DDBJ databases">
        <authorList>
            <person name="Gaulin E."/>
            <person name="Dumas B."/>
        </authorList>
    </citation>
    <scope>NUCLEOTIDE SEQUENCE [LARGE SCALE GENOMIC DNA]</scope>
    <source>
        <strain evidence="4">CBS 568.67</strain>
    </source>
</reference>
<feature type="domain" description="Kinesin motor" evidence="2">
    <location>
        <begin position="1"/>
        <end position="324"/>
    </location>
</feature>
<evidence type="ECO:0000313" key="4">
    <source>
        <dbReference type="EMBL" id="VFT99654.1"/>
    </source>
</evidence>
<dbReference type="GO" id="GO:0003777">
    <property type="term" value="F:microtubule motor activity"/>
    <property type="evidence" value="ECO:0007669"/>
    <property type="project" value="InterPro"/>
</dbReference>
<dbReference type="PANTHER" id="PTHR24115">
    <property type="entry name" value="KINESIN-RELATED"/>
    <property type="match status" value="1"/>
</dbReference>
<dbReference type="InterPro" id="IPR027417">
    <property type="entry name" value="P-loop_NTPase"/>
</dbReference>
<dbReference type="SUPFAM" id="SSF49879">
    <property type="entry name" value="SMAD/FHA domain"/>
    <property type="match status" value="1"/>
</dbReference>
<dbReference type="InterPro" id="IPR008984">
    <property type="entry name" value="SMAD_FHA_dom_sf"/>
</dbReference>
<gene>
    <name evidence="4" type="primary">Aste57867_23006</name>
    <name evidence="3" type="ORF">As57867_022935</name>
    <name evidence="4" type="ORF">ASTE57867_23006</name>
</gene>
<dbReference type="PRINTS" id="PR00380">
    <property type="entry name" value="KINESINHEAVY"/>
</dbReference>
<evidence type="ECO:0000313" key="3">
    <source>
        <dbReference type="EMBL" id="KAF0684977.1"/>
    </source>
</evidence>
<dbReference type="EMBL" id="CAADRA010007249">
    <property type="protein sequence ID" value="VFT99654.1"/>
    <property type="molecule type" value="Genomic_DNA"/>
</dbReference>
<accession>A0A485LN64</accession>
<dbReference type="InterPro" id="IPR027640">
    <property type="entry name" value="Kinesin-like_fam"/>
</dbReference>
<dbReference type="SUPFAM" id="SSF52540">
    <property type="entry name" value="P-loop containing nucleoside triphosphate hydrolases"/>
    <property type="match status" value="1"/>
</dbReference>
<reference evidence="3" key="2">
    <citation type="submission" date="2019-06" db="EMBL/GenBank/DDBJ databases">
        <title>Genomics analysis of Aphanomyces spp. identifies a new class of oomycete effector associated with host adaptation.</title>
        <authorList>
            <person name="Gaulin E."/>
        </authorList>
    </citation>
    <scope>NUCLEOTIDE SEQUENCE</scope>
    <source>
        <strain evidence="3">CBS 578.67</strain>
    </source>
</reference>
<dbReference type="OrthoDB" id="76911at2759"/>
<dbReference type="InterPro" id="IPR001752">
    <property type="entry name" value="Kinesin_motor_dom"/>
</dbReference>
<feature type="region of interest" description="Disordered" evidence="1">
    <location>
        <begin position="960"/>
        <end position="1016"/>
    </location>
</feature>
<dbReference type="Proteomes" id="UP000332933">
    <property type="component" value="Unassembled WGS sequence"/>
</dbReference>